<accession>A0A8J9UYH8</accession>
<dbReference type="Proteomes" id="UP000838878">
    <property type="component" value="Chromosome 3"/>
</dbReference>
<dbReference type="OrthoDB" id="6932731at2759"/>
<keyword evidence="2" id="KW-1185">Reference proteome</keyword>
<organism evidence="1 2">
    <name type="scientific">Brenthis ino</name>
    <name type="common">lesser marbled fritillary</name>
    <dbReference type="NCBI Taxonomy" id="405034"/>
    <lineage>
        <taxon>Eukaryota</taxon>
        <taxon>Metazoa</taxon>
        <taxon>Ecdysozoa</taxon>
        <taxon>Arthropoda</taxon>
        <taxon>Hexapoda</taxon>
        <taxon>Insecta</taxon>
        <taxon>Pterygota</taxon>
        <taxon>Neoptera</taxon>
        <taxon>Endopterygota</taxon>
        <taxon>Lepidoptera</taxon>
        <taxon>Glossata</taxon>
        <taxon>Ditrysia</taxon>
        <taxon>Papilionoidea</taxon>
        <taxon>Nymphalidae</taxon>
        <taxon>Heliconiinae</taxon>
        <taxon>Argynnini</taxon>
        <taxon>Brenthis</taxon>
    </lineage>
</organism>
<proteinExistence type="predicted"/>
<sequence>MSSKKINKKKELIQQKKIIASKLLKISLKLDDYIYKNSPISIQEAKTYAQEIAQLKLKCTDVRSLQVTEKLTSIVKSIIAEQSSNDVTSTEDTNTPLLLHKDSESINETHQSNYVRDHTINIENVPQSDKGHEINETSSNLNISKDVDNTAVALNDVKAENVIVETNTENLSDNHHVSTPINNESKDMQSEQMVIEKNNNKINLNEMDVNPCIPIEDETINNNIKESDKININSTIKNINDKINKPICNIKSKPSEKKHQEMINQNLKPKKNTVRKNNNKMATNIKCSNKALNGKINKNITKANTNFKAPTTKAKKKKEIVDLSWIENIKYVREINADEHIVTNLQESFWSNLTMPADPNFDFDAEFIY</sequence>
<evidence type="ECO:0000313" key="1">
    <source>
        <dbReference type="EMBL" id="CAH0722012.1"/>
    </source>
</evidence>
<dbReference type="EMBL" id="OV170223">
    <property type="protein sequence ID" value="CAH0722012.1"/>
    <property type="molecule type" value="Genomic_DNA"/>
</dbReference>
<evidence type="ECO:0000313" key="2">
    <source>
        <dbReference type="Proteomes" id="UP000838878"/>
    </source>
</evidence>
<gene>
    <name evidence="1" type="ORF">BINO364_LOCUS8036</name>
</gene>
<dbReference type="AlphaFoldDB" id="A0A8J9UYH8"/>
<name>A0A8J9UYH8_9NEOP</name>
<protein>
    <submittedName>
        <fullName evidence="1">Uncharacterized protein</fullName>
    </submittedName>
</protein>
<reference evidence="1" key="1">
    <citation type="submission" date="2021-12" db="EMBL/GenBank/DDBJ databases">
        <authorList>
            <person name="Martin H S."/>
        </authorList>
    </citation>
    <scope>NUCLEOTIDE SEQUENCE</scope>
</reference>
<feature type="non-terminal residue" evidence="1">
    <location>
        <position position="369"/>
    </location>
</feature>